<dbReference type="InterPro" id="IPR050709">
    <property type="entry name" value="Biotin_Carboxyl_Carrier/Decarb"/>
</dbReference>
<dbReference type="NCBIfam" id="TIGR00531">
    <property type="entry name" value="BCCP"/>
    <property type="match status" value="1"/>
</dbReference>
<dbReference type="Proteomes" id="UP001473063">
    <property type="component" value="Unassembled WGS sequence"/>
</dbReference>
<evidence type="ECO:0000256" key="6">
    <source>
        <dbReference type="ARBA" id="ARBA00023160"/>
    </source>
</evidence>
<organism evidence="10 11">
    <name type="scientific">Blautia aquisgranensis</name>
    <dbReference type="NCBI Taxonomy" id="3133153"/>
    <lineage>
        <taxon>Bacteria</taxon>
        <taxon>Bacillati</taxon>
        <taxon>Bacillota</taxon>
        <taxon>Clostridia</taxon>
        <taxon>Lachnospirales</taxon>
        <taxon>Lachnospiraceae</taxon>
        <taxon>Blautia</taxon>
    </lineage>
</organism>
<feature type="domain" description="Lipoyl-binding" evidence="9">
    <location>
        <begin position="95"/>
        <end position="178"/>
    </location>
</feature>
<dbReference type="PANTHER" id="PTHR45266">
    <property type="entry name" value="OXALOACETATE DECARBOXYLASE ALPHA CHAIN"/>
    <property type="match status" value="1"/>
</dbReference>
<comment type="pathway">
    <text evidence="1 8">Lipid metabolism; fatty acid biosynthesis.</text>
</comment>
<keyword evidence="7 8" id="KW-0092">Biotin</keyword>
<dbReference type="EMBL" id="JBBMEJ010000009">
    <property type="protein sequence ID" value="MEQ2371105.1"/>
    <property type="molecule type" value="Genomic_DNA"/>
</dbReference>
<evidence type="ECO:0000256" key="1">
    <source>
        <dbReference type="ARBA" id="ARBA00005194"/>
    </source>
</evidence>
<dbReference type="InterPro" id="IPR001249">
    <property type="entry name" value="AcCoA_biotinCC"/>
</dbReference>
<evidence type="ECO:0000313" key="10">
    <source>
        <dbReference type="EMBL" id="MEQ2371105.1"/>
    </source>
</evidence>
<dbReference type="InterPro" id="IPR000089">
    <property type="entry name" value="Biotin_lipoyl"/>
</dbReference>
<dbReference type="Pfam" id="PF00364">
    <property type="entry name" value="Biotin_lipoyl"/>
    <property type="match status" value="1"/>
</dbReference>
<evidence type="ECO:0000259" key="9">
    <source>
        <dbReference type="PROSITE" id="PS50968"/>
    </source>
</evidence>
<keyword evidence="10" id="KW-0436">Ligase</keyword>
<dbReference type="InterPro" id="IPR001882">
    <property type="entry name" value="Biotin_BS"/>
</dbReference>
<keyword evidence="3 8" id="KW-0444">Lipid biosynthesis</keyword>
<accession>A0ABV1BFP3</accession>
<dbReference type="GO" id="GO:0003989">
    <property type="term" value="F:acetyl-CoA carboxylase activity"/>
    <property type="evidence" value="ECO:0007669"/>
    <property type="project" value="UniProtKB-EC"/>
</dbReference>
<evidence type="ECO:0000256" key="7">
    <source>
        <dbReference type="ARBA" id="ARBA00023267"/>
    </source>
</evidence>
<dbReference type="Gene3D" id="2.40.50.100">
    <property type="match status" value="1"/>
</dbReference>
<dbReference type="CDD" id="cd06850">
    <property type="entry name" value="biotinyl_domain"/>
    <property type="match status" value="1"/>
</dbReference>
<proteinExistence type="predicted"/>
<evidence type="ECO:0000256" key="2">
    <source>
        <dbReference type="ARBA" id="ARBA00017562"/>
    </source>
</evidence>
<dbReference type="SUPFAM" id="SSF51230">
    <property type="entry name" value="Single hybrid motif"/>
    <property type="match status" value="1"/>
</dbReference>
<protein>
    <recommendedName>
        <fullName evidence="2 8">Biotin carboxyl carrier protein of acetyl-CoA carboxylase</fullName>
    </recommendedName>
</protein>
<dbReference type="PROSITE" id="PS00188">
    <property type="entry name" value="BIOTIN"/>
    <property type="match status" value="1"/>
</dbReference>
<dbReference type="RefSeq" id="WP_178642432.1">
    <property type="nucleotide sequence ID" value="NZ_JBBMEJ010000009.1"/>
</dbReference>
<evidence type="ECO:0000313" key="11">
    <source>
        <dbReference type="Proteomes" id="UP001473063"/>
    </source>
</evidence>
<gene>
    <name evidence="10" type="primary">accB</name>
    <name evidence="10" type="ORF">WMO28_09135</name>
</gene>
<evidence type="ECO:0000256" key="8">
    <source>
        <dbReference type="RuleBase" id="RU364072"/>
    </source>
</evidence>
<sequence>MEFNQILELIDHVSASELTAFTYETADLTLSMEHGKPQIIQGVMGETVENIPVAGNAGGKVHSAATVPTVAESRSGQVASVQSVQTEEPASAAISEKEDQSGNFVTSPLVGTFYAAPSQDLPPYVQVGDKVKKGQVLAIVEAMKLMNEIESDFDGEIAEIYVENGKPVEYGQKLFRIK</sequence>
<dbReference type="InterPro" id="IPR011053">
    <property type="entry name" value="Single_hybrid_motif"/>
</dbReference>
<dbReference type="PANTHER" id="PTHR45266:SF3">
    <property type="entry name" value="OXALOACETATE DECARBOXYLASE ALPHA CHAIN"/>
    <property type="match status" value="1"/>
</dbReference>
<reference evidence="10 11" key="1">
    <citation type="submission" date="2024-03" db="EMBL/GenBank/DDBJ databases">
        <title>Human intestinal bacterial collection.</title>
        <authorList>
            <person name="Pauvert C."/>
            <person name="Hitch T.C.A."/>
            <person name="Clavel T."/>
        </authorList>
    </citation>
    <scope>NUCLEOTIDE SEQUENCE [LARGE SCALE GENOMIC DNA]</scope>
    <source>
        <strain evidence="10 11">CLA-JM-H16</strain>
    </source>
</reference>
<evidence type="ECO:0000256" key="5">
    <source>
        <dbReference type="ARBA" id="ARBA00023098"/>
    </source>
</evidence>
<evidence type="ECO:0000256" key="4">
    <source>
        <dbReference type="ARBA" id="ARBA00022832"/>
    </source>
</evidence>
<keyword evidence="5 8" id="KW-0443">Lipid metabolism</keyword>
<comment type="caution">
    <text evidence="10">The sequence shown here is derived from an EMBL/GenBank/DDBJ whole genome shotgun (WGS) entry which is preliminary data.</text>
</comment>
<name>A0ABV1BFP3_9FIRM</name>
<keyword evidence="4 8" id="KW-0276">Fatty acid metabolism</keyword>
<keyword evidence="11" id="KW-1185">Reference proteome</keyword>
<keyword evidence="6 8" id="KW-0275">Fatty acid biosynthesis</keyword>
<comment type="function">
    <text evidence="8">This protein is a component of the acetyl coenzyme A carboxylase complex; first, biotin carboxylase catalyzes the carboxylation of the carrier protein and then the transcarboxylase transfers the carboxyl group to form malonyl-CoA.</text>
</comment>
<dbReference type="PRINTS" id="PR01071">
    <property type="entry name" value="ACOABIOTINCC"/>
</dbReference>
<dbReference type="PROSITE" id="PS50968">
    <property type="entry name" value="BIOTINYL_LIPOYL"/>
    <property type="match status" value="1"/>
</dbReference>
<evidence type="ECO:0000256" key="3">
    <source>
        <dbReference type="ARBA" id="ARBA00022516"/>
    </source>
</evidence>